<proteinExistence type="predicted"/>
<evidence type="ECO:0000256" key="2">
    <source>
        <dbReference type="ARBA" id="ARBA00022622"/>
    </source>
</evidence>
<feature type="transmembrane region" description="Helical" evidence="9">
    <location>
        <begin position="115"/>
        <end position="133"/>
    </location>
</feature>
<evidence type="ECO:0000256" key="10">
    <source>
        <dbReference type="SAM" id="SignalP"/>
    </source>
</evidence>
<evidence type="ECO:0000256" key="8">
    <source>
        <dbReference type="ARBA" id="ARBA00023288"/>
    </source>
</evidence>
<dbReference type="GO" id="GO:0098552">
    <property type="term" value="C:side of membrane"/>
    <property type="evidence" value="ECO:0007669"/>
    <property type="project" value="UniProtKB-KW"/>
</dbReference>
<keyword evidence="5 9" id="KW-1133">Transmembrane helix</keyword>
<dbReference type="PANTHER" id="PTHR33562:SF29">
    <property type="entry name" value="PROTEIN SLEEPLESS"/>
    <property type="match status" value="1"/>
</dbReference>
<reference evidence="11" key="1">
    <citation type="submission" date="2016-12" db="EMBL/GenBank/DDBJ databases">
        <title>An insight into the sialome and mialome of the sand fly, Nyssomyia neivai.</title>
        <authorList>
            <person name="Sebastian V."/>
            <person name="Goulart T.M."/>
            <person name="Oliveira W."/>
            <person name="Calvo E."/>
            <person name="Oliveira L.F."/>
            <person name="Pinto M.C."/>
            <person name="Rosselino A.M."/>
            <person name="Ribeiro J.M."/>
        </authorList>
    </citation>
    <scope>NUCLEOTIDE SEQUENCE</scope>
</reference>
<keyword evidence="6 9" id="KW-0472">Membrane</keyword>
<protein>
    <submittedName>
        <fullName evidence="11">Putative 11.9 kDa midgut protein</fullName>
    </submittedName>
</protein>
<keyword evidence="4 10" id="KW-0732">Signal</keyword>
<sequence length="140" mass="15018">MEKKILKTLLLFLGISQGFSLQCYDCNSIETPSCADPLNTNSISKDTCGPNEKCGKGILSANIGGTKQTVTFRGCVYNAATCELLADLLTQVAQANVTVNHCSFCHNDLCNKSPSITGGIFAVLPLIVLYLIISKIRLTI</sequence>
<evidence type="ECO:0000256" key="9">
    <source>
        <dbReference type="SAM" id="Phobius"/>
    </source>
</evidence>
<comment type="subcellular location">
    <subcellularLocation>
        <location evidence="1">Membrane</location>
        <topology evidence="1">Lipid-anchor</topology>
        <topology evidence="1">GPI-anchor</topology>
    </subcellularLocation>
</comment>
<dbReference type="InterPro" id="IPR031424">
    <property type="entry name" value="QVR-like"/>
</dbReference>
<dbReference type="PANTHER" id="PTHR33562">
    <property type="entry name" value="ATILLA, ISOFORM B-RELATED-RELATED"/>
    <property type="match status" value="1"/>
</dbReference>
<dbReference type="EMBL" id="GFDF01010854">
    <property type="protein sequence ID" value="JAV03230.1"/>
    <property type="molecule type" value="Transcribed_RNA"/>
</dbReference>
<evidence type="ECO:0000256" key="1">
    <source>
        <dbReference type="ARBA" id="ARBA00004589"/>
    </source>
</evidence>
<keyword evidence="8" id="KW-0449">Lipoprotein</keyword>
<dbReference type="AlphaFoldDB" id="A0A1L8DA64"/>
<dbReference type="Pfam" id="PF17064">
    <property type="entry name" value="QVR"/>
    <property type="match status" value="1"/>
</dbReference>
<dbReference type="Gene3D" id="2.10.60.10">
    <property type="entry name" value="CD59"/>
    <property type="match status" value="1"/>
</dbReference>
<dbReference type="SUPFAM" id="SSF57302">
    <property type="entry name" value="Snake toxin-like"/>
    <property type="match status" value="1"/>
</dbReference>
<feature type="signal peptide" evidence="10">
    <location>
        <begin position="1"/>
        <end position="20"/>
    </location>
</feature>
<organism evidence="11">
    <name type="scientific">Nyssomyia neivai</name>
    <dbReference type="NCBI Taxonomy" id="330878"/>
    <lineage>
        <taxon>Eukaryota</taxon>
        <taxon>Metazoa</taxon>
        <taxon>Ecdysozoa</taxon>
        <taxon>Arthropoda</taxon>
        <taxon>Hexapoda</taxon>
        <taxon>Insecta</taxon>
        <taxon>Pterygota</taxon>
        <taxon>Neoptera</taxon>
        <taxon>Endopterygota</taxon>
        <taxon>Diptera</taxon>
        <taxon>Nematocera</taxon>
        <taxon>Psychodoidea</taxon>
        <taxon>Psychodidae</taxon>
        <taxon>Nyssomyia</taxon>
    </lineage>
</organism>
<keyword evidence="2" id="KW-0336">GPI-anchor</keyword>
<keyword evidence="3 9" id="KW-0812">Transmembrane</keyword>
<feature type="chain" id="PRO_5021382294" evidence="10">
    <location>
        <begin position="21"/>
        <end position="140"/>
    </location>
</feature>
<evidence type="ECO:0000256" key="4">
    <source>
        <dbReference type="ARBA" id="ARBA00022729"/>
    </source>
</evidence>
<dbReference type="GO" id="GO:0030431">
    <property type="term" value="P:sleep"/>
    <property type="evidence" value="ECO:0007669"/>
    <property type="project" value="InterPro"/>
</dbReference>
<dbReference type="InterPro" id="IPR050975">
    <property type="entry name" value="Sleep_regulator"/>
</dbReference>
<evidence type="ECO:0000256" key="7">
    <source>
        <dbReference type="ARBA" id="ARBA00023180"/>
    </source>
</evidence>
<evidence type="ECO:0000256" key="3">
    <source>
        <dbReference type="ARBA" id="ARBA00022692"/>
    </source>
</evidence>
<evidence type="ECO:0000256" key="5">
    <source>
        <dbReference type="ARBA" id="ARBA00022989"/>
    </source>
</evidence>
<name>A0A1L8DA64_9DIPT</name>
<dbReference type="GO" id="GO:0032222">
    <property type="term" value="P:regulation of synaptic transmission, cholinergic"/>
    <property type="evidence" value="ECO:0007669"/>
    <property type="project" value="InterPro"/>
</dbReference>
<accession>A0A1L8DA64</accession>
<evidence type="ECO:0000313" key="11">
    <source>
        <dbReference type="EMBL" id="JAV03230.1"/>
    </source>
</evidence>
<evidence type="ECO:0000256" key="6">
    <source>
        <dbReference type="ARBA" id="ARBA00023136"/>
    </source>
</evidence>
<dbReference type="InterPro" id="IPR045860">
    <property type="entry name" value="Snake_toxin-like_sf"/>
</dbReference>
<keyword evidence="7" id="KW-0325">Glycoprotein</keyword>